<dbReference type="EMBL" id="CP120733">
    <property type="protein sequence ID" value="WFD09576.1"/>
    <property type="molecule type" value="Genomic_DNA"/>
</dbReference>
<sequence length="95" mass="10556">MNINTTMEDTNTPSNDNSNENNSKISIQDIVYFQVKSGESGSQVASNLKNLGLIENPQDFLTKLKELNLENSVKANTYKLKTESSLDEIISTLTK</sequence>
<feature type="compositionally biased region" description="Low complexity" evidence="1">
    <location>
        <begin position="8"/>
        <end position="22"/>
    </location>
</feature>
<protein>
    <recommendedName>
        <fullName evidence="4">YceG-like family protein</fullName>
    </recommendedName>
</protein>
<accession>A0ABY8E9G9</accession>
<dbReference type="Gene3D" id="3.30.1490.480">
    <property type="entry name" value="Endolytic murein transglycosylase"/>
    <property type="match status" value="1"/>
</dbReference>
<reference evidence="2 3" key="1">
    <citation type="submission" date="2023-03" db="EMBL/GenBank/DDBJ databases">
        <title>Complete genome sequence of Tepidibacter sp. SWIR-1, isolated from a deep-sea hydrothermal vent.</title>
        <authorList>
            <person name="Li X."/>
        </authorList>
    </citation>
    <scope>NUCLEOTIDE SEQUENCE [LARGE SCALE GENOMIC DNA]</scope>
    <source>
        <strain evidence="2 3">SWIR-1</strain>
    </source>
</reference>
<proteinExistence type="predicted"/>
<evidence type="ECO:0000313" key="3">
    <source>
        <dbReference type="Proteomes" id="UP001222800"/>
    </source>
</evidence>
<evidence type="ECO:0008006" key="4">
    <source>
        <dbReference type="Google" id="ProtNLM"/>
    </source>
</evidence>
<dbReference type="RefSeq" id="WP_277731506.1">
    <property type="nucleotide sequence ID" value="NZ_CP120733.1"/>
</dbReference>
<keyword evidence="3" id="KW-1185">Reference proteome</keyword>
<dbReference type="Proteomes" id="UP001222800">
    <property type="component" value="Chromosome"/>
</dbReference>
<evidence type="ECO:0000313" key="2">
    <source>
        <dbReference type="EMBL" id="WFD09576.1"/>
    </source>
</evidence>
<organism evidence="2 3">
    <name type="scientific">Tepidibacter hydrothermalis</name>
    <dbReference type="NCBI Taxonomy" id="3036126"/>
    <lineage>
        <taxon>Bacteria</taxon>
        <taxon>Bacillati</taxon>
        <taxon>Bacillota</taxon>
        <taxon>Clostridia</taxon>
        <taxon>Peptostreptococcales</taxon>
        <taxon>Peptostreptococcaceae</taxon>
        <taxon>Tepidibacter</taxon>
    </lineage>
</organism>
<gene>
    <name evidence="2" type="ORF">P4S50_14450</name>
</gene>
<evidence type="ECO:0000256" key="1">
    <source>
        <dbReference type="SAM" id="MobiDB-lite"/>
    </source>
</evidence>
<name>A0ABY8E9G9_9FIRM</name>
<feature type="region of interest" description="Disordered" evidence="1">
    <location>
        <begin position="1"/>
        <end position="23"/>
    </location>
</feature>